<gene>
    <name evidence="2" type="ORF">B5V03_07315</name>
</gene>
<dbReference type="Proteomes" id="UP000290819">
    <property type="component" value="Unassembled WGS sequence"/>
</dbReference>
<accession>A0A4Q1VG40</accession>
<proteinExistence type="predicted"/>
<evidence type="ECO:0000313" key="2">
    <source>
        <dbReference type="EMBL" id="RXT50772.1"/>
    </source>
</evidence>
<keyword evidence="1" id="KW-0812">Transmembrane</keyword>
<evidence type="ECO:0000256" key="1">
    <source>
        <dbReference type="SAM" id="Phobius"/>
    </source>
</evidence>
<keyword evidence="1" id="KW-0472">Membrane</keyword>
<protein>
    <submittedName>
        <fullName evidence="2">GNAT family acetyltransferase</fullName>
    </submittedName>
</protein>
<dbReference type="RefSeq" id="WP_129268631.1">
    <property type="nucleotide sequence ID" value="NZ_MZXW01000013.1"/>
</dbReference>
<name>A0A4Q1VG40_9BRAD</name>
<evidence type="ECO:0000313" key="3">
    <source>
        <dbReference type="Proteomes" id="UP000290819"/>
    </source>
</evidence>
<feature type="transmembrane region" description="Helical" evidence="1">
    <location>
        <begin position="12"/>
        <end position="31"/>
    </location>
</feature>
<organism evidence="2 3">
    <name type="scientific">Bradyrhizobium betae</name>
    <dbReference type="NCBI Taxonomy" id="244734"/>
    <lineage>
        <taxon>Bacteria</taxon>
        <taxon>Pseudomonadati</taxon>
        <taxon>Pseudomonadota</taxon>
        <taxon>Alphaproteobacteria</taxon>
        <taxon>Hyphomicrobiales</taxon>
        <taxon>Nitrobacteraceae</taxon>
        <taxon>Bradyrhizobium</taxon>
    </lineage>
</organism>
<dbReference type="InterPro" id="IPR021529">
    <property type="entry name" value="DUF2798"/>
</dbReference>
<feature type="transmembrane region" description="Helical" evidence="1">
    <location>
        <begin position="43"/>
        <end position="65"/>
    </location>
</feature>
<comment type="caution">
    <text evidence="2">The sequence shown here is derived from an EMBL/GenBank/DDBJ whole genome shotgun (WGS) entry which is preliminary data.</text>
</comment>
<keyword evidence="1" id="KW-1133">Transmembrane helix</keyword>
<keyword evidence="2" id="KW-0808">Transferase</keyword>
<keyword evidence="3" id="KW-1185">Reference proteome</keyword>
<dbReference type="AlphaFoldDB" id="A0A4Q1VG40"/>
<dbReference type="GO" id="GO:0016740">
    <property type="term" value="F:transferase activity"/>
    <property type="evidence" value="ECO:0007669"/>
    <property type="project" value="UniProtKB-KW"/>
</dbReference>
<dbReference type="OrthoDB" id="8240012at2"/>
<sequence length="79" mass="8656">MLGIPRRYSHFVFGVIQSGLTSLIAAGIASFPADGAMLFVRHWMVSWLIAWAAMLPVVLLAAPAIRAFSVRLTREERGS</sequence>
<dbReference type="EMBL" id="MZXW01000013">
    <property type="protein sequence ID" value="RXT50772.1"/>
    <property type="molecule type" value="Genomic_DNA"/>
</dbReference>
<dbReference type="Pfam" id="PF11391">
    <property type="entry name" value="DUF2798"/>
    <property type="match status" value="1"/>
</dbReference>
<reference evidence="2 3" key="1">
    <citation type="submission" date="2017-03" db="EMBL/GenBank/DDBJ databases">
        <authorList>
            <person name="Safronova V.I."/>
            <person name="Sazanova A.L."/>
            <person name="Chirak E.R."/>
        </authorList>
    </citation>
    <scope>NUCLEOTIDE SEQUENCE [LARGE SCALE GENOMIC DNA]</scope>
    <source>
        <strain evidence="2 3">Opo-243</strain>
    </source>
</reference>